<keyword evidence="10" id="KW-1185">Reference proteome</keyword>
<dbReference type="GO" id="GO:0006508">
    <property type="term" value="P:proteolysis"/>
    <property type="evidence" value="ECO:0007669"/>
    <property type="project" value="UniProtKB-KW"/>
</dbReference>
<dbReference type="PANTHER" id="PTHR43126">
    <property type="entry name" value="D-ALANYL-D-ALANINE DIPEPTIDASE"/>
    <property type="match status" value="1"/>
</dbReference>
<dbReference type="InterPro" id="IPR000755">
    <property type="entry name" value="A_A_dipeptidase"/>
</dbReference>
<evidence type="ECO:0000256" key="8">
    <source>
        <dbReference type="ARBA" id="ARBA00023316"/>
    </source>
</evidence>
<evidence type="ECO:0000256" key="5">
    <source>
        <dbReference type="ARBA" id="ARBA00022833"/>
    </source>
</evidence>
<organism evidence="9 10">
    <name type="scientific">Labrys okinawensis</name>
    <dbReference type="NCBI Taxonomy" id="346911"/>
    <lineage>
        <taxon>Bacteria</taxon>
        <taxon>Pseudomonadati</taxon>
        <taxon>Pseudomonadota</taxon>
        <taxon>Alphaproteobacteria</taxon>
        <taxon>Hyphomicrobiales</taxon>
        <taxon>Xanthobacteraceae</taxon>
        <taxon>Labrys</taxon>
    </lineage>
</organism>
<comment type="catalytic activity">
    <reaction evidence="1">
        <text>D-alanyl-D-alanine + H2O = 2 D-alanine</text>
        <dbReference type="Rhea" id="RHEA:20661"/>
        <dbReference type="ChEBI" id="CHEBI:15377"/>
        <dbReference type="ChEBI" id="CHEBI:57416"/>
        <dbReference type="ChEBI" id="CHEBI:57822"/>
        <dbReference type="EC" id="3.4.13.22"/>
    </reaction>
</comment>
<keyword evidence="7" id="KW-0482">Metalloprotease</keyword>
<keyword evidence="2" id="KW-0645">Protease</keyword>
<evidence type="ECO:0000313" key="10">
    <source>
        <dbReference type="Proteomes" id="UP000237682"/>
    </source>
</evidence>
<dbReference type="GO" id="GO:0160237">
    <property type="term" value="F:D-Ala-D-Ala dipeptidase activity"/>
    <property type="evidence" value="ECO:0007669"/>
    <property type="project" value="UniProtKB-EC"/>
</dbReference>
<dbReference type="InterPro" id="IPR009045">
    <property type="entry name" value="Zn_M74/Hedgehog-like"/>
</dbReference>
<evidence type="ECO:0008006" key="11">
    <source>
        <dbReference type="Google" id="ProtNLM"/>
    </source>
</evidence>
<dbReference type="Gene3D" id="3.30.1380.10">
    <property type="match status" value="1"/>
</dbReference>
<reference evidence="9 10" key="1">
    <citation type="submission" date="2018-02" db="EMBL/GenBank/DDBJ databases">
        <title>Whole genome sequencing of endophytic bacterium.</title>
        <authorList>
            <person name="Eedara R."/>
            <person name="Podile A.R."/>
        </authorList>
    </citation>
    <scope>NUCLEOTIDE SEQUENCE [LARGE SCALE GENOMIC DNA]</scope>
    <source>
        <strain evidence="9 10">RP1T</strain>
    </source>
</reference>
<keyword evidence="5" id="KW-0862">Zinc</keyword>
<evidence type="ECO:0000256" key="6">
    <source>
        <dbReference type="ARBA" id="ARBA00022997"/>
    </source>
</evidence>
<dbReference type="GO" id="GO:0046872">
    <property type="term" value="F:metal ion binding"/>
    <property type="evidence" value="ECO:0007669"/>
    <property type="project" value="UniProtKB-KW"/>
</dbReference>
<dbReference type="OrthoDB" id="9801430at2"/>
<name>A0A2S9Q423_9HYPH</name>
<evidence type="ECO:0000256" key="7">
    <source>
        <dbReference type="ARBA" id="ARBA00023049"/>
    </source>
</evidence>
<proteinExistence type="predicted"/>
<dbReference type="SUPFAM" id="SSF55166">
    <property type="entry name" value="Hedgehog/DD-peptidase"/>
    <property type="match status" value="1"/>
</dbReference>
<evidence type="ECO:0000256" key="3">
    <source>
        <dbReference type="ARBA" id="ARBA00022723"/>
    </source>
</evidence>
<dbReference type="Pfam" id="PF01427">
    <property type="entry name" value="Peptidase_M15"/>
    <property type="match status" value="1"/>
</dbReference>
<accession>A0A2S9Q423</accession>
<evidence type="ECO:0000256" key="4">
    <source>
        <dbReference type="ARBA" id="ARBA00022801"/>
    </source>
</evidence>
<keyword evidence="8" id="KW-0961">Cell wall biogenesis/degradation</keyword>
<evidence type="ECO:0000313" key="9">
    <source>
        <dbReference type="EMBL" id="PRH84092.1"/>
    </source>
</evidence>
<dbReference type="Proteomes" id="UP000237682">
    <property type="component" value="Unassembled WGS sequence"/>
</dbReference>
<dbReference type="GO" id="GO:0008237">
    <property type="term" value="F:metallopeptidase activity"/>
    <property type="evidence" value="ECO:0007669"/>
    <property type="project" value="UniProtKB-KW"/>
</dbReference>
<keyword evidence="6" id="KW-0224">Dipeptidase</keyword>
<gene>
    <name evidence="9" type="ORF">C5L14_28885</name>
</gene>
<dbReference type="AlphaFoldDB" id="A0A2S9Q423"/>
<protein>
    <recommendedName>
        <fullName evidence="11">D-Ala-D-Ala dipeptidase</fullName>
    </recommendedName>
</protein>
<evidence type="ECO:0000256" key="2">
    <source>
        <dbReference type="ARBA" id="ARBA00022670"/>
    </source>
</evidence>
<keyword evidence="3" id="KW-0479">Metal-binding</keyword>
<dbReference type="EMBL" id="PUEJ01000016">
    <property type="protein sequence ID" value="PRH84092.1"/>
    <property type="molecule type" value="Genomic_DNA"/>
</dbReference>
<dbReference type="GO" id="GO:0071555">
    <property type="term" value="P:cell wall organization"/>
    <property type="evidence" value="ECO:0007669"/>
    <property type="project" value="UniProtKB-KW"/>
</dbReference>
<keyword evidence="4" id="KW-0378">Hydrolase</keyword>
<evidence type="ECO:0000256" key="1">
    <source>
        <dbReference type="ARBA" id="ARBA00001362"/>
    </source>
</evidence>
<comment type="caution">
    <text evidence="9">The sequence shown here is derived from an EMBL/GenBank/DDBJ whole genome shotgun (WGS) entry which is preliminary data.</text>
</comment>
<sequence length="277" mass="30976">MPFCYRQAMPDLRAPLRLRPDPDGTSVEYRWIPFDRADPRWNEPLVDLAAEGLLTEAWYARTDGGNAPYFMPIAGAVKTVAARASVARLVREADAAVAHLGLRLKVLDAYRPIETQAGLWTFFEQQVAAERPELSAAEQEGIVRTFVSDPRRFDREDETTWPIHSTGGSVDVVLVDAASGAMLDHGAGFDEAHERSYTDHYERLLQRGEIAADDTRLVNRRILVNAMVNVGFTNYAYEFWHFDWGTQAHILTLQDEGQAGAPQAAWYGTTDLPEGLP</sequence>